<evidence type="ECO:0000313" key="3">
    <source>
        <dbReference type="Proteomes" id="UP001168098"/>
    </source>
</evidence>
<comment type="caution">
    <text evidence="2">The sequence shown here is derived from an EMBL/GenBank/DDBJ whole genome shotgun (WGS) entry which is preliminary data.</text>
</comment>
<dbReference type="Pfam" id="PF04937">
    <property type="entry name" value="DUF659"/>
    <property type="match status" value="1"/>
</dbReference>
<reference evidence="2 3" key="1">
    <citation type="journal article" date="2023" name="BMC Biotechnol.">
        <title>Vitis rotundifolia cv Carlos genome sequencing.</title>
        <authorList>
            <person name="Huff M."/>
            <person name="Hulse-Kemp A."/>
            <person name="Scheffler B."/>
            <person name="Youngblood R."/>
            <person name="Simpson S."/>
            <person name="Babiker E."/>
            <person name="Staton M."/>
        </authorList>
    </citation>
    <scope>NUCLEOTIDE SEQUENCE [LARGE SCALE GENOMIC DNA]</scope>
    <source>
        <tissue evidence="2">Leaf</tissue>
    </source>
</reference>
<dbReference type="PANTHER" id="PTHR32166:SF74">
    <property type="entry name" value="OS05G0256350 PROTEIN"/>
    <property type="match status" value="1"/>
</dbReference>
<dbReference type="EMBL" id="JARBHA010000002">
    <property type="protein sequence ID" value="KAJ9707453.1"/>
    <property type="molecule type" value="Genomic_DNA"/>
</dbReference>
<dbReference type="AlphaFoldDB" id="A0AA39E3W0"/>
<evidence type="ECO:0000313" key="2">
    <source>
        <dbReference type="EMBL" id="KAJ9707453.1"/>
    </source>
</evidence>
<organism evidence="2 3">
    <name type="scientific">Vitis rotundifolia</name>
    <name type="common">Muscadine grape</name>
    <dbReference type="NCBI Taxonomy" id="103349"/>
    <lineage>
        <taxon>Eukaryota</taxon>
        <taxon>Viridiplantae</taxon>
        <taxon>Streptophyta</taxon>
        <taxon>Embryophyta</taxon>
        <taxon>Tracheophyta</taxon>
        <taxon>Spermatophyta</taxon>
        <taxon>Magnoliopsida</taxon>
        <taxon>eudicotyledons</taxon>
        <taxon>Gunneridae</taxon>
        <taxon>Pentapetalae</taxon>
        <taxon>rosids</taxon>
        <taxon>Vitales</taxon>
        <taxon>Vitaceae</taxon>
        <taxon>Viteae</taxon>
        <taxon>Vitis</taxon>
    </lineage>
</organism>
<dbReference type="PANTHER" id="PTHR32166">
    <property type="entry name" value="OSJNBA0013A04.12 PROTEIN"/>
    <property type="match status" value="1"/>
</dbReference>
<protein>
    <recommendedName>
        <fullName evidence="1">DUF659 domain-containing protein</fullName>
    </recommendedName>
</protein>
<name>A0AA39E3W0_VITRO</name>
<dbReference type="InterPro" id="IPR007021">
    <property type="entry name" value="DUF659"/>
</dbReference>
<keyword evidence="3" id="KW-1185">Reference proteome</keyword>
<sequence>MKYGVSIMSDGWTNKRNQTLMNFLVNCPVGTMFMESIDDSSLRKTREKTFELLDKFVERIGEKNVV</sequence>
<accession>A0AA39E3W0</accession>
<gene>
    <name evidence="2" type="ORF">PVL29_002470</name>
</gene>
<dbReference type="Proteomes" id="UP001168098">
    <property type="component" value="Unassembled WGS sequence"/>
</dbReference>
<proteinExistence type="predicted"/>
<feature type="domain" description="DUF659" evidence="1">
    <location>
        <begin position="2"/>
        <end position="66"/>
    </location>
</feature>
<evidence type="ECO:0000259" key="1">
    <source>
        <dbReference type="Pfam" id="PF04937"/>
    </source>
</evidence>